<organism evidence="2 3">
    <name type="scientific">Arxiozyma heterogenica</name>
    <dbReference type="NCBI Taxonomy" id="278026"/>
    <lineage>
        <taxon>Eukaryota</taxon>
        <taxon>Fungi</taxon>
        <taxon>Dikarya</taxon>
        <taxon>Ascomycota</taxon>
        <taxon>Saccharomycotina</taxon>
        <taxon>Saccharomycetes</taxon>
        <taxon>Saccharomycetales</taxon>
        <taxon>Saccharomycetaceae</taxon>
        <taxon>Arxiozyma</taxon>
    </lineage>
</organism>
<dbReference type="GO" id="GO:0003735">
    <property type="term" value="F:structural constituent of ribosome"/>
    <property type="evidence" value="ECO:0007669"/>
    <property type="project" value="TreeGrafter"/>
</dbReference>
<dbReference type="InterPro" id="IPR021036">
    <property type="entry name" value="Ribosomal_mS45"/>
</dbReference>
<reference evidence="3" key="1">
    <citation type="submission" date="2023-07" db="EMBL/GenBank/DDBJ databases">
        <title>A draft genome of Kazachstania heterogenica Y-27499.</title>
        <authorList>
            <person name="Donic C."/>
            <person name="Kralova J.S."/>
            <person name="Fidel L."/>
            <person name="Ben-Dor S."/>
            <person name="Jung S."/>
        </authorList>
    </citation>
    <scope>NUCLEOTIDE SEQUENCE [LARGE SCALE GENOMIC DNA]</scope>
    <source>
        <strain evidence="3">Y27499</strain>
    </source>
</reference>
<dbReference type="Pfam" id="PF12298">
    <property type="entry name" value="Bot1p"/>
    <property type="match status" value="1"/>
</dbReference>
<keyword evidence="3" id="KW-1185">Reference proteome</keyword>
<evidence type="ECO:0000313" key="2">
    <source>
        <dbReference type="EMBL" id="KAK5780485.1"/>
    </source>
</evidence>
<dbReference type="EMBL" id="JAWIZZ010000041">
    <property type="protein sequence ID" value="KAK5780485.1"/>
    <property type="molecule type" value="Genomic_DNA"/>
</dbReference>
<evidence type="ECO:0000256" key="1">
    <source>
        <dbReference type="SAM" id="MobiDB-lite"/>
    </source>
</evidence>
<protein>
    <recommendedName>
        <fullName evidence="4">37S ribosomal protein S35, mitochondrial</fullName>
    </recommendedName>
</protein>
<accession>A0AAN7WI70</accession>
<proteinExistence type="predicted"/>
<dbReference type="GO" id="GO:0005763">
    <property type="term" value="C:mitochondrial small ribosomal subunit"/>
    <property type="evidence" value="ECO:0007669"/>
    <property type="project" value="TreeGrafter"/>
</dbReference>
<feature type="region of interest" description="Disordered" evidence="1">
    <location>
        <begin position="61"/>
        <end position="87"/>
    </location>
</feature>
<evidence type="ECO:0000313" key="3">
    <source>
        <dbReference type="Proteomes" id="UP001306508"/>
    </source>
</evidence>
<dbReference type="Proteomes" id="UP001306508">
    <property type="component" value="Unassembled WGS sequence"/>
</dbReference>
<dbReference type="AlphaFoldDB" id="A0AAN7WI70"/>
<dbReference type="PANTHER" id="PTHR28158">
    <property type="entry name" value="37S RIBOSOMAL PROTEIN S35, MITOCHONDRIAL"/>
    <property type="match status" value="1"/>
</dbReference>
<dbReference type="PANTHER" id="PTHR28158:SF1">
    <property type="entry name" value="SMALL RIBOSOMAL SUBUNIT PROTEIN MS45"/>
    <property type="match status" value="1"/>
</dbReference>
<sequence>MTVFIQLRHLSGRRIVYPRYNFLKLNRQSPWKHDTNLRYAMRQFLGPKNYKGEYPLNRYASPATNHTPKYIQPDLERGRPLRDPTTGEILEPKTWIDSNGYEQLKFEPISNENESTKFSHTSNNRWRQPFPENKFCLTNYWVDSNLKKQIFEDLNVTGLSTQEVSQKYGLKVARVEALSKLYQLEEQREQRKLKSKKINTDVDKMATTMEQMFPLFNLPTSTESPDNGSSYQNIINSRRENLSEIPIPSNAKKSRFITLAESEPFGPLDAAAVLDLEPAVKTLERLATEGEHSANHSNSQNKKLHKTRIVYGPVLAGERSQFKVTDVPAYKYAYRYGSGNRDNKKDRRIEFDENGRMIYV</sequence>
<comment type="caution">
    <text evidence="2">The sequence shown here is derived from an EMBL/GenBank/DDBJ whole genome shotgun (WGS) entry which is preliminary data.</text>
</comment>
<evidence type="ECO:0008006" key="4">
    <source>
        <dbReference type="Google" id="ProtNLM"/>
    </source>
</evidence>
<dbReference type="GO" id="GO:0032543">
    <property type="term" value="P:mitochondrial translation"/>
    <property type="evidence" value="ECO:0007669"/>
    <property type="project" value="TreeGrafter"/>
</dbReference>
<gene>
    <name evidence="2" type="ORF">RI543_002244</name>
</gene>
<name>A0AAN7WI70_9SACH</name>